<protein>
    <submittedName>
        <fullName evidence="1">DUF2827 family protein</fullName>
    </submittedName>
</protein>
<proteinExistence type="predicted"/>
<dbReference type="EMBL" id="JAAAPO010000003">
    <property type="protein sequence ID" value="NBC36921.1"/>
    <property type="molecule type" value="Genomic_DNA"/>
</dbReference>
<evidence type="ECO:0000313" key="2">
    <source>
        <dbReference type="Proteomes" id="UP000753724"/>
    </source>
</evidence>
<comment type="caution">
    <text evidence="1">The sequence shown here is derived from an EMBL/GenBank/DDBJ whole genome shotgun (WGS) entry which is preliminary data.</text>
</comment>
<dbReference type="Proteomes" id="UP000753724">
    <property type="component" value="Unassembled WGS sequence"/>
</dbReference>
<reference evidence="2" key="1">
    <citation type="submission" date="2020-01" db="EMBL/GenBank/DDBJ databases">
        <title>Sphingomonas sp. strain CSW-10.</title>
        <authorList>
            <person name="Chen W.-M."/>
        </authorList>
    </citation>
    <scope>NUCLEOTIDE SEQUENCE [LARGE SCALE GENOMIC DNA]</scope>
    <source>
        <strain evidence="2">FSY-8</strain>
    </source>
</reference>
<accession>A0ABW9XEF4</accession>
<gene>
    <name evidence="1" type="ORF">GTZ99_10165</name>
</gene>
<name>A0ABW9XEF4_9SPHN</name>
<dbReference type="RefSeq" id="WP_161718407.1">
    <property type="nucleotide sequence ID" value="NZ_JAAAPO010000003.1"/>
</dbReference>
<sequence>MSLGKRLVVGITAAAADQPGAHDLWVGSTNQKRLLLAMMLRRLPDVAEVLLVAPTGGAVHPLAAWAGLRVVEPADAVEMLDLLIECDAKWLNQNGFDRLHRRGGRIIAYVPDNLMLRNMQEVVHGQTGGDIPVAQGYDAAWLHPQHRHMNQSYCAAIYSPQVRDMPQLWSPIMAERAAMELGNNPFWRPPEHGKFVLGCLDGNANVSDGFHFPLLAAEHAWRTDRSAISRLLLFNTLHLQAAAHVNEMISELDIGATPGTVSLEGRFNTMLMLGREIQMVVAHRWADQAPHLFFETLHFGWPLVHNSDLLADVGYHYATFDPIGGGAAILEAARDHAATHARQAQARRALFWQASLDNPANQRQVADLIADAFARPPAAA</sequence>
<evidence type="ECO:0000313" key="1">
    <source>
        <dbReference type="EMBL" id="NBC36921.1"/>
    </source>
</evidence>
<dbReference type="InterPro" id="IPR021234">
    <property type="entry name" value="DUF2827"/>
</dbReference>
<organism evidence="1 2">
    <name type="scientific">Novosphingobium ovatum</name>
    <dbReference type="NCBI Taxonomy" id="1908523"/>
    <lineage>
        <taxon>Bacteria</taxon>
        <taxon>Pseudomonadati</taxon>
        <taxon>Pseudomonadota</taxon>
        <taxon>Alphaproteobacteria</taxon>
        <taxon>Sphingomonadales</taxon>
        <taxon>Sphingomonadaceae</taxon>
        <taxon>Novosphingobium</taxon>
    </lineage>
</organism>
<dbReference type="Pfam" id="PF10933">
    <property type="entry name" value="DUF2827"/>
    <property type="match status" value="1"/>
</dbReference>
<keyword evidence="2" id="KW-1185">Reference proteome</keyword>